<evidence type="ECO:0000313" key="2">
    <source>
        <dbReference type="Proteomes" id="UP000010998"/>
    </source>
</evidence>
<dbReference type="KEGG" id="mam:Mesau_03383"/>
<protein>
    <submittedName>
        <fullName evidence="1">Uncharacterized protein</fullName>
    </submittedName>
</protein>
<dbReference type="Proteomes" id="UP000010998">
    <property type="component" value="Chromosome"/>
</dbReference>
<dbReference type="AlphaFoldDB" id="L0KM58"/>
<name>L0KM58_MESAW</name>
<dbReference type="STRING" id="754035.Mesau_03383"/>
<proteinExistence type="predicted"/>
<gene>
    <name evidence="1" type="ordered locus">Mesau_03383</name>
</gene>
<accession>L0KM58</accession>
<evidence type="ECO:0000313" key="1">
    <source>
        <dbReference type="EMBL" id="AGB45750.1"/>
    </source>
</evidence>
<dbReference type="eggNOG" id="ENOG502ZGIY">
    <property type="taxonomic scope" value="Bacteria"/>
</dbReference>
<dbReference type="HOGENOM" id="CLU_2409810_0_0_5"/>
<keyword evidence="2" id="KW-1185">Reference proteome</keyword>
<dbReference type="EMBL" id="CP003358">
    <property type="protein sequence ID" value="AGB45750.1"/>
    <property type="molecule type" value="Genomic_DNA"/>
</dbReference>
<reference evidence="2" key="1">
    <citation type="submission" date="2012-02" db="EMBL/GenBank/DDBJ databases">
        <title>Complete sequence of Mesorhizobium australicum WSM2073.</title>
        <authorList>
            <person name="Lucas S."/>
            <person name="Han J."/>
            <person name="Lapidus A."/>
            <person name="Cheng J.-F."/>
            <person name="Goodwin L."/>
            <person name="Pitluck S."/>
            <person name="Peters L."/>
            <person name="Gu W."/>
            <person name="Detter J.C."/>
            <person name="Han C."/>
            <person name="Tapia R."/>
            <person name="Land M."/>
            <person name="Hauser L."/>
            <person name="Kyrpides N."/>
            <person name="Ivanova N."/>
            <person name="Pagani I."/>
            <person name="Reeve W.G."/>
            <person name="Howieson J.G."/>
            <person name="Tiwari R.P."/>
            <person name="O'Hara G.W."/>
            <person name="Atkins C.A."/>
            <person name="Ronson C.W."/>
            <person name="Nandasena K.G."/>
            <person name="Woyke T."/>
        </authorList>
    </citation>
    <scope>NUCLEOTIDE SEQUENCE [LARGE SCALE GENOMIC DNA]</scope>
    <source>
        <strain evidence="2">LMG 24608 / HAMBI 3006 / WSM2073</strain>
    </source>
</reference>
<sequence length="92" mass="10419">MAWYLNHYECYRCSEHWTDEWSCMCDDECPNCGARHATPIDSEDLTLQVLAEAGEFVVVRSPDTAEHSPDYEEAGRFASEALAKRFAQLGAN</sequence>
<organism evidence="1 2">
    <name type="scientific">Mesorhizobium australicum (strain HAMBI 3006 / LMG 24608 / WSM2073)</name>
    <dbReference type="NCBI Taxonomy" id="754035"/>
    <lineage>
        <taxon>Bacteria</taxon>
        <taxon>Pseudomonadati</taxon>
        <taxon>Pseudomonadota</taxon>
        <taxon>Alphaproteobacteria</taxon>
        <taxon>Hyphomicrobiales</taxon>
        <taxon>Phyllobacteriaceae</taxon>
        <taxon>Mesorhizobium</taxon>
    </lineage>
</organism>